<evidence type="ECO:0000256" key="5">
    <source>
        <dbReference type="ARBA" id="ARBA00023136"/>
    </source>
</evidence>
<feature type="transmembrane region" description="Helical" evidence="6">
    <location>
        <begin position="153"/>
        <end position="172"/>
    </location>
</feature>
<evidence type="ECO:0000256" key="2">
    <source>
        <dbReference type="ARBA" id="ARBA00022692"/>
    </source>
</evidence>
<dbReference type="InterPro" id="IPR045064">
    <property type="entry name" value="Reticulon-like"/>
</dbReference>
<protein>
    <recommendedName>
        <fullName evidence="6">Reticulon-like protein</fullName>
    </recommendedName>
</protein>
<dbReference type="InterPro" id="IPR003388">
    <property type="entry name" value="Reticulon"/>
</dbReference>
<dbReference type="PROSITE" id="PS50845">
    <property type="entry name" value="RETICULON"/>
    <property type="match status" value="1"/>
</dbReference>
<evidence type="ECO:0000259" key="8">
    <source>
        <dbReference type="PROSITE" id="PS50845"/>
    </source>
</evidence>
<evidence type="ECO:0000256" key="1">
    <source>
        <dbReference type="ARBA" id="ARBA00004477"/>
    </source>
</evidence>
<reference evidence="9" key="1">
    <citation type="submission" date="2022-05" db="EMBL/GenBank/DDBJ databases">
        <title>The Musa troglodytarum L. genome provides insights into the mechanism of non-climacteric behaviour and enrichment of carotenoids.</title>
        <authorList>
            <person name="Wang J."/>
        </authorList>
    </citation>
    <scope>NUCLEOTIDE SEQUENCE</scope>
    <source>
        <tissue evidence="9">Leaf</tissue>
    </source>
</reference>
<feature type="transmembrane region" description="Helical" evidence="6">
    <location>
        <begin position="226"/>
        <end position="253"/>
    </location>
</feature>
<evidence type="ECO:0000313" key="10">
    <source>
        <dbReference type="Proteomes" id="UP001055439"/>
    </source>
</evidence>
<keyword evidence="4 6" id="KW-1133">Transmembrane helix</keyword>
<dbReference type="InterPro" id="IPR032710">
    <property type="entry name" value="NTF2-like_dom_sf"/>
</dbReference>
<dbReference type="Pfam" id="PF02453">
    <property type="entry name" value="Reticulon"/>
    <property type="match status" value="1"/>
</dbReference>
<organism evidence="9 10">
    <name type="scientific">Musa troglodytarum</name>
    <name type="common">fe'i banana</name>
    <dbReference type="NCBI Taxonomy" id="320322"/>
    <lineage>
        <taxon>Eukaryota</taxon>
        <taxon>Viridiplantae</taxon>
        <taxon>Streptophyta</taxon>
        <taxon>Embryophyta</taxon>
        <taxon>Tracheophyta</taxon>
        <taxon>Spermatophyta</taxon>
        <taxon>Magnoliopsida</taxon>
        <taxon>Liliopsida</taxon>
        <taxon>Zingiberales</taxon>
        <taxon>Musaceae</taxon>
        <taxon>Musa</taxon>
    </lineage>
</organism>
<evidence type="ECO:0000313" key="9">
    <source>
        <dbReference type="EMBL" id="URE46682.1"/>
    </source>
</evidence>
<keyword evidence="5 6" id="KW-0472">Membrane</keyword>
<dbReference type="PANTHER" id="PTHR10994:SF190">
    <property type="entry name" value="RETICULON-LIKE PROTEIN"/>
    <property type="match status" value="1"/>
</dbReference>
<dbReference type="EMBL" id="CP097511">
    <property type="protein sequence ID" value="URE46682.1"/>
    <property type="molecule type" value="Genomic_DNA"/>
</dbReference>
<accession>A0A9E7ICR8</accession>
<keyword evidence="2 6" id="KW-0812">Transmembrane</keyword>
<evidence type="ECO:0000256" key="3">
    <source>
        <dbReference type="ARBA" id="ARBA00022824"/>
    </source>
</evidence>
<keyword evidence="3 6" id="KW-0256">Endoplasmic reticulum</keyword>
<dbReference type="Pfam" id="PF10184">
    <property type="entry name" value="DUF2358"/>
    <property type="match status" value="1"/>
</dbReference>
<dbReference type="Proteomes" id="UP001055439">
    <property type="component" value="Chromosome 9"/>
</dbReference>
<dbReference type="AlphaFoldDB" id="A0A9E7ICR8"/>
<evidence type="ECO:0000256" key="6">
    <source>
        <dbReference type="RuleBase" id="RU363132"/>
    </source>
</evidence>
<dbReference type="GO" id="GO:0009617">
    <property type="term" value="P:response to bacterium"/>
    <property type="evidence" value="ECO:0007669"/>
    <property type="project" value="InterPro"/>
</dbReference>
<feature type="region of interest" description="Disordered" evidence="7">
    <location>
        <begin position="34"/>
        <end position="96"/>
    </location>
</feature>
<feature type="compositionally biased region" description="Basic and acidic residues" evidence="7">
    <location>
        <begin position="42"/>
        <end position="74"/>
    </location>
</feature>
<dbReference type="InterPro" id="IPR018790">
    <property type="entry name" value="DUF2358"/>
</dbReference>
<sequence>MGCVLHESSSDGSDRISSPFSDLCCHKTKRLDADDSSLAVEDTERGKSEVEERFMAEHSVESTVTEKIEEEPRKPAGSSSSSSDSDSDGEEPVQSSSVKAKVYRLFGREKPVHQVLGGGKSADVMLWRDKKISAGALSAATAIWVLFELVGYHLLTFVCHGLVLSLVVLFLWSKACTFINKSPPRIPEVSIPEDQAEQVARTLRYEINRAFSVLREVALGRDVKKFLTVIAGLWLLSMVGSSVNFLTLVYILFVTLHTVPVVYEKFEDKVDAAAEKAMAEIKKQYAVLDDKVLSKIPRVETGLGQSHQPIPYMLSRSEYLRSYSYLFRTKSSPSPVRPSCKLLSRSRSEVSMAFLLPLTEITLTQNRAAKTLHFRRPSCSGGGDPNKSPSRVCAHGRVKDEAQERVIRVSDPLRDEGVPPLFFVPLLDGASSSPLFPSVSPQQQQTDGGDEKQDYYVNMGYAIRTLREEFPDIFQREPNYDIYRDDIVFKDPLNTFVGINNYKRIFWALRLNGRVFFKAIWINIVSIWQPGENVIMIRWIVHGIPRVPWEIHGRFDGTSEYKLDKTGKIYEHRVDNVALNTPTKFRDCSKTNMLYSSSVGSIGSKRVCNPESAIFRCSSHAQGSRSSALVGCPVSEETRNMGSPHGSDRIHCLG</sequence>
<keyword evidence="10" id="KW-1185">Reference proteome</keyword>
<evidence type="ECO:0000256" key="4">
    <source>
        <dbReference type="ARBA" id="ARBA00022989"/>
    </source>
</evidence>
<proteinExistence type="predicted"/>
<feature type="domain" description="Reticulon" evidence="8">
    <location>
        <begin position="121"/>
        <end position="318"/>
    </location>
</feature>
<dbReference type="SUPFAM" id="SSF54427">
    <property type="entry name" value="NTF2-like"/>
    <property type="match status" value="1"/>
</dbReference>
<comment type="subcellular location">
    <subcellularLocation>
        <location evidence="1 6">Endoplasmic reticulum membrane</location>
        <topology evidence="1 6">Multi-pass membrane protein</topology>
    </subcellularLocation>
</comment>
<dbReference type="OrthoDB" id="44820at2759"/>
<name>A0A9E7ICR8_9LILI</name>
<dbReference type="GO" id="GO:0005789">
    <property type="term" value="C:endoplasmic reticulum membrane"/>
    <property type="evidence" value="ECO:0007669"/>
    <property type="project" value="UniProtKB-SubCell"/>
</dbReference>
<evidence type="ECO:0000256" key="7">
    <source>
        <dbReference type="SAM" id="MobiDB-lite"/>
    </source>
</evidence>
<gene>
    <name evidence="9" type="ORF">MUK42_24970</name>
</gene>
<dbReference type="PANTHER" id="PTHR10994">
    <property type="entry name" value="RETICULON"/>
    <property type="match status" value="1"/>
</dbReference>